<feature type="transmembrane region" description="Helical" evidence="6">
    <location>
        <begin position="105"/>
        <end position="123"/>
    </location>
</feature>
<evidence type="ECO:0000256" key="6">
    <source>
        <dbReference type="SAM" id="Phobius"/>
    </source>
</evidence>
<keyword evidence="9" id="KW-1185">Reference proteome</keyword>
<keyword evidence="4 6" id="KW-1133">Transmembrane helix</keyword>
<keyword evidence="5 6" id="KW-0472">Membrane</keyword>
<feature type="transmembrane region" description="Helical" evidence="6">
    <location>
        <begin position="152"/>
        <end position="172"/>
    </location>
</feature>
<evidence type="ECO:0000313" key="9">
    <source>
        <dbReference type="Proteomes" id="UP000628017"/>
    </source>
</evidence>
<name>A0A916QZB6_9RHOB</name>
<comment type="subcellular location">
    <subcellularLocation>
        <location evidence="1">Membrane</location>
        <topology evidence="1">Multi-pass membrane protein</topology>
    </subcellularLocation>
</comment>
<evidence type="ECO:0000256" key="4">
    <source>
        <dbReference type="ARBA" id="ARBA00022989"/>
    </source>
</evidence>
<keyword evidence="3 6" id="KW-0812">Transmembrane</keyword>
<feature type="domain" description="EamA" evidence="7">
    <location>
        <begin position="13"/>
        <end position="145"/>
    </location>
</feature>
<feature type="domain" description="EamA" evidence="7">
    <location>
        <begin position="157"/>
        <end position="287"/>
    </location>
</feature>
<dbReference type="InterPro" id="IPR037185">
    <property type="entry name" value="EmrE-like"/>
</dbReference>
<evidence type="ECO:0000259" key="7">
    <source>
        <dbReference type="Pfam" id="PF00892"/>
    </source>
</evidence>
<dbReference type="Pfam" id="PF00892">
    <property type="entry name" value="EamA"/>
    <property type="match status" value="2"/>
</dbReference>
<feature type="transmembrane region" description="Helical" evidence="6">
    <location>
        <begin position="130"/>
        <end position="146"/>
    </location>
</feature>
<comment type="caution">
    <text evidence="8">The sequence shown here is derived from an EMBL/GenBank/DDBJ whole genome shotgun (WGS) entry which is preliminary data.</text>
</comment>
<reference evidence="8" key="1">
    <citation type="journal article" date="2014" name="Int. J. Syst. Evol. Microbiol.">
        <title>Complete genome sequence of Corynebacterium casei LMG S-19264T (=DSM 44701T), isolated from a smear-ripened cheese.</title>
        <authorList>
            <consortium name="US DOE Joint Genome Institute (JGI-PGF)"/>
            <person name="Walter F."/>
            <person name="Albersmeier A."/>
            <person name="Kalinowski J."/>
            <person name="Ruckert C."/>
        </authorList>
    </citation>
    <scope>NUCLEOTIDE SEQUENCE</scope>
    <source>
        <strain evidence="8">CGMCC 1.15880</strain>
    </source>
</reference>
<reference evidence="8" key="2">
    <citation type="submission" date="2020-09" db="EMBL/GenBank/DDBJ databases">
        <authorList>
            <person name="Sun Q."/>
            <person name="Zhou Y."/>
        </authorList>
    </citation>
    <scope>NUCLEOTIDE SEQUENCE</scope>
    <source>
        <strain evidence="8">CGMCC 1.15880</strain>
    </source>
</reference>
<evidence type="ECO:0000256" key="1">
    <source>
        <dbReference type="ARBA" id="ARBA00004141"/>
    </source>
</evidence>
<dbReference type="PANTHER" id="PTHR22911">
    <property type="entry name" value="ACYL-MALONYL CONDENSING ENZYME-RELATED"/>
    <property type="match status" value="1"/>
</dbReference>
<organism evidence="8 9">
    <name type="scientific">Neptunicoccus cionae</name>
    <dbReference type="NCBI Taxonomy" id="2035344"/>
    <lineage>
        <taxon>Bacteria</taxon>
        <taxon>Pseudomonadati</taxon>
        <taxon>Pseudomonadota</taxon>
        <taxon>Alphaproteobacteria</taxon>
        <taxon>Rhodobacterales</taxon>
        <taxon>Paracoccaceae</taxon>
        <taxon>Neptunicoccus</taxon>
    </lineage>
</organism>
<dbReference type="SUPFAM" id="SSF103481">
    <property type="entry name" value="Multidrug resistance efflux transporter EmrE"/>
    <property type="match status" value="2"/>
</dbReference>
<dbReference type="RefSeq" id="WP_229678540.1">
    <property type="nucleotide sequence ID" value="NZ_BMKA01000003.1"/>
</dbReference>
<feature type="transmembrane region" description="Helical" evidence="6">
    <location>
        <begin position="245"/>
        <end position="265"/>
    </location>
</feature>
<dbReference type="EMBL" id="BMKA01000003">
    <property type="protein sequence ID" value="GGA23413.1"/>
    <property type="molecule type" value="Genomic_DNA"/>
</dbReference>
<feature type="transmembrane region" description="Helical" evidence="6">
    <location>
        <begin position="42"/>
        <end position="61"/>
    </location>
</feature>
<accession>A0A916QZB6</accession>
<protein>
    <submittedName>
        <fullName evidence="8">Membrane protein</fullName>
    </submittedName>
</protein>
<evidence type="ECO:0000256" key="3">
    <source>
        <dbReference type="ARBA" id="ARBA00022692"/>
    </source>
</evidence>
<dbReference type="GO" id="GO:0016020">
    <property type="term" value="C:membrane"/>
    <property type="evidence" value="ECO:0007669"/>
    <property type="project" value="UniProtKB-SubCell"/>
</dbReference>
<evidence type="ECO:0000313" key="8">
    <source>
        <dbReference type="EMBL" id="GGA23413.1"/>
    </source>
</evidence>
<dbReference type="InterPro" id="IPR000620">
    <property type="entry name" value="EamA_dom"/>
</dbReference>
<dbReference type="PANTHER" id="PTHR22911:SF6">
    <property type="entry name" value="SOLUTE CARRIER FAMILY 35 MEMBER G1"/>
    <property type="match status" value="1"/>
</dbReference>
<evidence type="ECO:0000256" key="2">
    <source>
        <dbReference type="ARBA" id="ARBA00009853"/>
    </source>
</evidence>
<evidence type="ECO:0000256" key="5">
    <source>
        <dbReference type="ARBA" id="ARBA00023136"/>
    </source>
</evidence>
<feature type="transmembrane region" description="Helical" evidence="6">
    <location>
        <begin position="215"/>
        <end position="233"/>
    </location>
</feature>
<feature type="transmembrane region" description="Helical" evidence="6">
    <location>
        <begin position="184"/>
        <end position="203"/>
    </location>
</feature>
<proteinExistence type="inferred from homology"/>
<gene>
    <name evidence="8" type="ORF">GCM10011498_25370</name>
</gene>
<sequence>MTSRPAPMSANLIGALFMTAAMAVFAVEDALIKAAGALMPLGQVMILFGLGGALVFATLTLIRREPLFTPDVISRPMRIRVGFEITGRLFYFLAITLTPLSAATVILQATPLVVVACATLVFGETVGWKRWAAIVIGLIGVIIIIRPGSDSFSALSLLAVIGMLGFAGRDLASRAAPATISTALLGLYGFLSVVVAGSLFALWDGTPFVWLDLSGWLVLSAAIIAGVFAYSFLMKAMRTGEISAVTPFRYTRLLFGVALGVILFGESLSPTILLGSGLIVCSGLFIVWRAKQAA</sequence>
<dbReference type="AlphaFoldDB" id="A0A916QZB6"/>
<comment type="similarity">
    <text evidence="2">Belongs to the drug/metabolite transporter (DMT) superfamily. 10 TMS drug/metabolite exporter (DME) (TC 2.A.7.3) family.</text>
</comment>
<dbReference type="Proteomes" id="UP000628017">
    <property type="component" value="Unassembled WGS sequence"/>
</dbReference>